<dbReference type="InterPro" id="IPR050311">
    <property type="entry name" value="ORC1/CDC6"/>
</dbReference>
<dbReference type="GO" id="GO:0003688">
    <property type="term" value="F:DNA replication origin binding"/>
    <property type="evidence" value="ECO:0007669"/>
    <property type="project" value="TreeGrafter"/>
</dbReference>
<dbReference type="Proteomes" id="UP000327493">
    <property type="component" value="Chromosome 5"/>
</dbReference>
<keyword evidence="1" id="KW-0235">DNA replication</keyword>
<keyword evidence="5" id="KW-1185">Reference proteome</keyword>
<protein>
    <recommendedName>
        <fullName evidence="3">Cdc6/ORC1-like ATPase lid domain-containing protein</fullName>
    </recommendedName>
</protein>
<dbReference type="Gene3D" id="3.40.50.300">
    <property type="entry name" value="P-loop containing nucleotide triphosphate hydrolases"/>
    <property type="match status" value="1"/>
</dbReference>
<dbReference type="PANTHER" id="PTHR10763:SF26">
    <property type="entry name" value="CELL DIVISION CONTROL PROTEIN 6 HOMOLOG"/>
    <property type="match status" value="1"/>
</dbReference>
<name>A0A5J5DIB9_9PERO</name>
<dbReference type="AlphaFoldDB" id="A0A5J5DIB9"/>
<dbReference type="Gene3D" id="1.10.8.60">
    <property type="match status" value="1"/>
</dbReference>
<reference evidence="4 5" key="1">
    <citation type="submission" date="2019-08" db="EMBL/GenBank/DDBJ databases">
        <title>A chromosome-level genome assembly, high-density linkage maps, and genome scans reveal the genomic architecture of hybrid incompatibilities underlying speciation via character displacement in darters (Percidae: Etheostominae).</title>
        <authorList>
            <person name="Moran R.L."/>
            <person name="Catchen J.M."/>
            <person name="Fuller R.C."/>
        </authorList>
    </citation>
    <scope>NUCLEOTIDE SEQUENCE [LARGE SCALE GENOMIC DNA]</scope>
    <source>
        <strain evidence="4">EspeVRDwgs_2016</strain>
        <tissue evidence="4">Muscle</tissue>
    </source>
</reference>
<feature type="compositionally biased region" description="Basic and acidic residues" evidence="2">
    <location>
        <begin position="256"/>
        <end position="276"/>
    </location>
</feature>
<feature type="compositionally biased region" description="Basic and acidic residues" evidence="2">
    <location>
        <begin position="371"/>
        <end position="387"/>
    </location>
</feature>
<evidence type="ECO:0000259" key="3">
    <source>
        <dbReference type="Pfam" id="PF22606"/>
    </source>
</evidence>
<comment type="caution">
    <text evidence="4">The sequence shown here is derived from an EMBL/GenBank/DDBJ whole genome shotgun (WGS) entry which is preliminary data.</text>
</comment>
<dbReference type="SUPFAM" id="SSF52540">
    <property type="entry name" value="P-loop containing nucleoside triphosphate hydrolases"/>
    <property type="match status" value="1"/>
</dbReference>
<dbReference type="GO" id="GO:0006270">
    <property type="term" value="P:DNA replication initiation"/>
    <property type="evidence" value="ECO:0007669"/>
    <property type="project" value="TreeGrafter"/>
</dbReference>
<evidence type="ECO:0000313" key="4">
    <source>
        <dbReference type="EMBL" id="KAA8593124.1"/>
    </source>
</evidence>
<dbReference type="InterPro" id="IPR027417">
    <property type="entry name" value="P-loop_NTPase"/>
</dbReference>
<organism evidence="4 5">
    <name type="scientific">Etheostoma spectabile</name>
    <name type="common">orangethroat darter</name>
    <dbReference type="NCBI Taxonomy" id="54343"/>
    <lineage>
        <taxon>Eukaryota</taxon>
        <taxon>Metazoa</taxon>
        <taxon>Chordata</taxon>
        <taxon>Craniata</taxon>
        <taxon>Vertebrata</taxon>
        <taxon>Euteleostomi</taxon>
        <taxon>Actinopterygii</taxon>
        <taxon>Neopterygii</taxon>
        <taxon>Teleostei</taxon>
        <taxon>Neoteleostei</taxon>
        <taxon>Acanthomorphata</taxon>
        <taxon>Eupercaria</taxon>
        <taxon>Perciformes</taxon>
        <taxon>Percoidei</taxon>
        <taxon>Percidae</taxon>
        <taxon>Etheostomatinae</taxon>
        <taxon>Etheostoma</taxon>
    </lineage>
</organism>
<gene>
    <name evidence="4" type="ORF">FQN60_018579</name>
</gene>
<evidence type="ECO:0000256" key="1">
    <source>
        <dbReference type="ARBA" id="ARBA00022705"/>
    </source>
</evidence>
<dbReference type="GO" id="GO:0005634">
    <property type="term" value="C:nucleus"/>
    <property type="evidence" value="ECO:0007669"/>
    <property type="project" value="TreeGrafter"/>
</dbReference>
<accession>A0A5J5DIB9</accession>
<evidence type="ECO:0000256" key="2">
    <source>
        <dbReference type="SAM" id="MobiDB-lite"/>
    </source>
</evidence>
<feature type="region of interest" description="Disordered" evidence="2">
    <location>
        <begin position="371"/>
        <end position="391"/>
    </location>
</feature>
<dbReference type="InterPro" id="IPR054425">
    <property type="entry name" value="Cdc6_ORC1-like_ATPase_lid"/>
</dbReference>
<evidence type="ECO:0000313" key="5">
    <source>
        <dbReference type="Proteomes" id="UP000327493"/>
    </source>
</evidence>
<dbReference type="Pfam" id="PF22606">
    <property type="entry name" value="Cdc6-ORC-like_ATPase_lid"/>
    <property type="match status" value="1"/>
</dbReference>
<feature type="compositionally biased region" description="Basic and acidic residues" evidence="2">
    <location>
        <begin position="73"/>
        <end position="212"/>
    </location>
</feature>
<feature type="domain" description="Cdc6/ORC1-like ATPase lid" evidence="3">
    <location>
        <begin position="315"/>
        <end position="372"/>
    </location>
</feature>
<dbReference type="FunFam" id="1.10.8.60:FF:000058">
    <property type="entry name" value="Cell division control protein"/>
    <property type="match status" value="1"/>
</dbReference>
<sequence length="477" mass="55423">MDQLDSKAQDVLYTVFEWPHLPKSRLCLVGKSCTKTTTRSPYRLERAYVKTLRRDGVRGLTKDAGGRCCRGAFLREPETETEKETQRQRRRPRDREGDPETEKETQRQRKGPRDKTEKRRHTERDRERDPETDTQRETQRERKTSRNRGRHTERETETQRQGDTHTERQTERDTEKETQRQRGTHRERETETQRQRGTHRERDPETEGDTQRMRKRPRDRGRHTEKETDRDPETERDIERETEKETQRQRGTHTHTQRERDTDRERETEGDTHGERETMTIDYWIANALDLTDRILPRLQARPRCRPQLLHFPPYSRQELSAIVQDRLSQASAEGLLDPSAVQFCARKVSAVSGDARKALDICRRAVEVVESDERKKTSDPDTESKGGVRAASRVSLPQVARVLSEVYGDRMASQGGGSDGESFPLQQKLLVCCLLLLTRSGKSREVVLGKIEEQDVENALKDRTLLGSILAAGLPS</sequence>
<dbReference type="PANTHER" id="PTHR10763">
    <property type="entry name" value="CELL DIVISION CONTROL PROTEIN 6-RELATED"/>
    <property type="match status" value="1"/>
</dbReference>
<dbReference type="EMBL" id="VOFY01000005">
    <property type="protein sequence ID" value="KAA8593124.1"/>
    <property type="molecule type" value="Genomic_DNA"/>
</dbReference>
<feature type="compositionally biased region" description="Basic and acidic residues" evidence="2">
    <location>
        <begin position="222"/>
        <end position="248"/>
    </location>
</feature>
<feature type="region of interest" description="Disordered" evidence="2">
    <location>
        <begin position="59"/>
        <end position="276"/>
    </location>
</feature>
<dbReference type="GO" id="GO:0033314">
    <property type="term" value="P:mitotic DNA replication checkpoint signaling"/>
    <property type="evidence" value="ECO:0007669"/>
    <property type="project" value="TreeGrafter"/>
</dbReference>
<proteinExistence type="predicted"/>